<dbReference type="SUPFAM" id="SSF46689">
    <property type="entry name" value="Homeodomain-like"/>
    <property type="match status" value="1"/>
</dbReference>
<evidence type="ECO:0000313" key="7">
    <source>
        <dbReference type="Proteomes" id="UP000573499"/>
    </source>
</evidence>
<gene>
    <name evidence="6" type="ORF">H3H39_25170</name>
</gene>
<protein>
    <submittedName>
        <fullName evidence="6">Helix-turn-helix transcriptional regulator</fullName>
    </submittedName>
</protein>
<dbReference type="EMBL" id="JACEZU010000016">
    <property type="protein sequence ID" value="MBA5690341.1"/>
    <property type="molecule type" value="Genomic_DNA"/>
</dbReference>
<keyword evidence="4" id="KW-0804">Transcription</keyword>
<dbReference type="SMART" id="SM00342">
    <property type="entry name" value="HTH_ARAC"/>
    <property type="match status" value="1"/>
</dbReference>
<dbReference type="GO" id="GO:0003700">
    <property type="term" value="F:DNA-binding transcription factor activity"/>
    <property type="evidence" value="ECO:0007669"/>
    <property type="project" value="InterPro"/>
</dbReference>
<proteinExistence type="predicted"/>
<evidence type="ECO:0000256" key="4">
    <source>
        <dbReference type="ARBA" id="ARBA00023163"/>
    </source>
</evidence>
<reference evidence="6 7" key="1">
    <citation type="submission" date="2020-07" db="EMBL/GenBank/DDBJ databases">
        <title>Novel species isolated from subtropical streams in China.</title>
        <authorList>
            <person name="Lu H."/>
        </authorList>
    </citation>
    <scope>NUCLEOTIDE SEQUENCE [LARGE SCALE GENOMIC DNA]</scope>
    <source>
        <strain evidence="6 7">LX47W</strain>
    </source>
</reference>
<evidence type="ECO:0000259" key="5">
    <source>
        <dbReference type="PROSITE" id="PS01124"/>
    </source>
</evidence>
<dbReference type="InterPro" id="IPR011051">
    <property type="entry name" value="RmlC_Cupin_sf"/>
</dbReference>
<dbReference type="SUPFAM" id="SSF51182">
    <property type="entry name" value="RmlC-like cupins"/>
    <property type="match status" value="1"/>
</dbReference>
<dbReference type="InterPro" id="IPR009057">
    <property type="entry name" value="Homeodomain-like_sf"/>
</dbReference>
<name>A0A7W2FEN8_9BURK</name>
<dbReference type="RefSeq" id="WP_182157141.1">
    <property type="nucleotide sequence ID" value="NZ_JACEZU010000016.1"/>
</dbReference>
<dbReference type="PANTHER" id="PTHR11019">
    <property type="entry name" value="HTH-TYPE TRANSCRIPTIONAL REGULATOR NIMR"/>
    <property type="match status" value="1"/>
</dbReference>
<keyword evidence="1" id="KW-0678">Repressor</keyword>
<sequence length="275" mass="29938">MTQSMSDFSEQSDGAPLIALLSDAGPASQFALGTREYAWHQHVRGQMFCIESGLMEVRTHHGSWLLPPHRAGWIPPAVAHQVRVVGALSGWSILVAPAACASLPALPCVTGVSELMRALVRRAAAWNPRTALEPQQERVMAVLFDELRQAPRQPLHLPMPADRRLLRVARAVLAQPGTQRKLVEWAAWGGMSARTLSRLFRAETGFSFGQWCRQAGLVYALECLAQGQAVAAVADALGYATPSHFIAMFRHAFGESPGRYFSAGQCAWPAVPPQP</sequence>
<dbReference type="CDD" id="cd06124">
    <property type="entry name" value="cupin_NimR-like_N"/>
    <property type="match status" value="1"/>
</dbReference>
<dbReference type="Pfam" id="PF12833">
    <property type="entry name" value="HTH_18"/>
    <property type="match status" value="1"/>
</dbReference>
<evidence type="ECO:0000256" key="1">
    <source>
        <dbReference type="ARBA" id="ARBA00022491"/>
    </source>
</evidence>
<feature type="domain" description="HTH araC/xylS-type" evidence="5">
    <location>
        <begin position="163"/>
        <end position="263"/>
    </location>
</feature>
<dbReference type="PROSITE" id="PS01124">
    <property type="entry name" value="HTH_ARAC_FAMILY_2"/>
    <property type="match status" value="1"/>
</dbReference>
<accession>A0A7W2FEN8</accession>
<evidence type="ECO:0000256" key="3">
    <source>
        <dbReference type="ARBA" id="ARBA00023125"/>
    </source>
</evidence>
<keyword evidence="3" id="KW-0238">DNA-binding</keyword>
<dbReference type="Proteomes" id="UP000573499">
    <property type="component" value="Unassembled WGS sequence"/>
</dbReference>
<organism evidence="6 7">
    <name type="scientific">Rugamonas apoptosis</name>
    <dbReference type="NCBI Taxonomy" id="2758570"/>
    <lineage>
        <taxon>Bacteria</taxon>
        <taxon>Pseudomonadati</taxon>
        <taxon>Pseudomonadota</taxon>
        <taxon>Betaproteobacteria</taxon>
        <taxon>Burkholderiales</taxon>
        <taxon>Oxalobacteraceae</taxon>
        <taxon>Telluria group</taxon>
        <taxon>Rugamonas</taxon>
    </lineage>
</organism>
<dbReference type="InterPro" id="IPR018060">
    <property type="entry name" value="HTH_AraC"/>
</dbReference>
<keyword evidence="7" id="KW-1185">Reference proteome</keyword>
<dbReference type="GO" id="GO:0043565">
    <property type="term" value="F:sequence-specific DNA binding"/>
    <property type="evidence" value="ECO:0007669"/>
    <property type="project" value="InterPro"/>
</dbReference>
<dbReference type="PANTHER" id="PTHR11019:SF159">
    <property type="entry name" value="TRANSCRIPTIONAL REGULATOR-RELATED"/>
    <property type="match status" value="1"/>
</dbReference>
<dbReference type="AlphaFoldDB" id="A0A7W2FEN8"/>
<keyword evidence="2" id="KW-0805">Transcription regulation</keyword>
<dbReference type="FunFam" id="1.10.10.60:FF:000132">
    <property type="entry name" value="AraC family transcriptional regulator"/>
    <property type="match status" value="1"/>
</dbReference>
<evidence type="ECO:0000256" key="2">
    <source>
        <dbReference type="ARBA" id="ARBA00023015"/>
    </source>
</evidence>
<dbReference type="Gene3D" id="1.10.10.60">
    <property type="entry name" value="Homeodomain-like"/>
    <property type="match status" value="1"/>
</dbReference>
<evidence type="ECO:0000313" key="6">
    <source>
        <dbReference type="EMBL" id="MBA5690341.1"/>
    </source>
</evidence>
<comment type="caution">
    <text evidence="6">The sequence shown here is derived from an EMBL/GenBank/DDBJ whole genome shotgun (WGS) entry which is preliminary data.</text>
</comment>